<evidence type="ECO:0000256" key="1">
    <source>
        <dbReference type="SAM" id="MobiDB-lite"/>
    </source>
</evidence>
<dbReference type="AlphaFoldDB" id="A0A4C1Y937"/>
<evidence type="ECO:0000313" key="3">
    <source>
        <dbReference type="Proteomes" id="UP000299102"/>
    </source>
</evidence>
<feature type="region of interest" description="Disordered" evidence="1">
    <location>
        <begin position="26"/>
        <end position="45"/>
    </location>
</feature>
<evidence type="ECO:0000313" key="2">
    <source>
        <dbReference type="EMBL" id="GBP71109.1"/>
    </source>
</evidence>
<dbReference type="EMBL" id="BGZK01001097">
    <property type="protein sequence ID" value="GBP71109.1"/>
    <property type="molecule type" value="Genomic_DNA"/>
</dbReference>
<protein>
    <submittedName>
        <fullName evidence="2">Uncharacterized protein</fullName>
    </submittedName>
</protein>
<reference evidence="2 3" key="1">
    <citation type="journal article" date="2019" name="Commun. Biol.">
        <title>The bagworm genome reveals a unique fibroin gene that provides high tensile strength.</title>
        <authorList>
            <person name="Kono N."/>
            <person name="Nakamura H."/>
            <person name="Ohtoshi R."/>
            <person name="Tomita M."/>
            <person name="Numata K."/>
            <person name="Arakawa K."/>
        </authorList>
    </citation>
    <scope>NUCLEOTIDE SEQUENCE [LARGE SCALE GENOMIC DNA]</scope>
</reference>
<gene>
    <name evidence="2" type="ORF">EVAR_53389_1</name>
</gene>
<proteinExistence type="predicted"/>
<organism evidence="2 3">
    <name type="scientific">Eumeta variegata</name>
    <name type="common">Bagworm moth</name>
    <name type="synonym">Eumeta japonica</name>
    <dbReference type="NCBI Taxonomy" id="151549"/>
    <lineage>
        <taxon>Eukaryota</taxon>
        <taxon>Metazoa</taxon>
        <taxon>Ecdysozoa</taxon>
        <taxon>Arthropoda</taxon>
        <taxon>Hexapoda</taxon>
        <taxon>Insecta</taxon>
        <taxon>Pterygota</taxon>
        <taxon>Neoptera</taxon>
        <taxon>Endopterygota</taxon>
        <taxon>Lepidoptera</taxon>
        <taxon>Glossata</taxon>
        <taxon>Ditrysia</taxon>
        <taxon>Tineoidea</taxon>
        <taxon>Psychidae</taxon>
        <taxon>Oiketicinae</taxon>
        <taxon>Eumeta</taxon>
    </lineage>
</organism>
<name>A0A4C1Y937_EUMVA</name>
<accession>A0A4C1Y937</accession>
<comment type="caution">
    <text evidence="2">The sequence shown here is derived from an EMBL/GenBank/DDBJ whole genome shotgun (WGS) entry which is preliminary data.</text>
</comment>
<dbReference type="Proteomes" id="UP000299102">
    <property type="component" value="Unassembled WGS sequence"/>
</dbReference>
<keyword evidence="3" id="KW-1185">Reference proteome</keyword>
<sequence>MKNSNESPGDYYRNEAMYSDRVNNLEASINRSSPPRELPTRRSDKNVRRAVWKAAAVGGRDAALRHAPQFRLIEKRKLEPATNYRHYIKC</sequence>